<dbReference type="EMBL" id="BKCJ010133207">
    <property type="protein sequence ID" value="GEX83439.1"/>
    <property type="molecule type" value="Genomic_DNA"/>
</dbReference>
<dbReference type="AlphaFoldDB" id="A0A699HBQ2"/>
<accession>A0A699HBQ2</accession>
<comment type="caution">
    <text evidence="1">The sequence shown here is derived from an EMBL/GenBank/DDBJ whole genome shotgun (WGS) entry which is preliminary data.</text>
</comment>
<name>A0A699HBQ2_TANCI</name>
<gene>
    <name evidence="1" type="ORF">Tci_355414</name>
</gene>
<organism evidence="1">
    <name type="scientific">Tanacetum cinerariifolium</name>
    <name type="common">Dalmatian daisy</name>
    <name type="synonym">Chrysanthemum cinerariifolium</name>
    <dbReference type="NCBI Taxonomy" id="118510"/>
    <lineage>
        <taxon>Eukaryota</taxon>
        <taxon>Viridiplantae</taxon>
        <taxon>Streptophyta</taxon>
        <taxon>Embryophyta</taxon>
        <taxon>Tracheophyta</taxon>
        <taxon>Spermatophyta</taxon>
        <taxon>Magnoliopsida</taxon>
        <taxon>eudicotyledons</taxon>
        <taxon>Gunneridae</taxon>
        <taxon>Pentapetalae</taxon>
        <taxon>asterids</taxon>
        <taxon>campanulids</taxon>
        <taxon>Asterales</taxon>
        <taxon>Asteraceae</taxon>
        <taxon>Asteroideae</taxon>
        <taxon>Anthemideae</taxon>
        <taxon>Anthemidinae</taxon>
        <taxon>Tanacetum</taxon>
    </lineage>
</organism>
<protein>
    <submittedName>
        <fullName evidence="1">Uncharacterized protein</fullName>
    </submittedName>
</protein>
<reference evidence="1" key="1">
    <citation type="journal article" date="2019" name="Sci. Rep.">
        <title>Draft genome of Tanacetum cinerariifolium, the natural source of mosquito coil.</title>
        <authorList>
            <person name="Yamashiro T."/>
            <person name="Shiraishi A."/>
            <person name="Satake H."/>
            <person name="Nakayama K."/>
        </authorList>
    </citation>
    <scope>NUCLEOTIDE SEQUENCE</scope>
</reference>
<proteinExistence type="predicted"/>
<sequence length="356" mass="41313">MKIIDNISKAGIDERAKLLKALNRVFETLEADSILKEEMQKMVEFYNTTSGNLSGLTKLINNAILLEPLTKLEGFQSTLNTLSTQWMVTEMLQAFKGMSSSTYYGSASILKAPQPKVHVSVRGENFKKQINNLTNDEIQEYLNKEEKIKKKAKHAKLLEMIKTKITKVVHKEVEKARIDLKIVLNTKGGGQFKKIQDAKHQVHKRQHTKKSKRLMELKNKRTNQYMWTISNRLRLKPISYVKIHPNLKPVVLIVYRANDRRNFQVHNPSKYTNFRVTELDELGLFIQKKKNKIVGKVMTSLGKRKRKHFKLEPEIIVLGLECNQILRENVSFVNNMVIEEPEYLMFFIDVLGELAF</sequence>
<evidence type="ECO:0000313" key="1">
    <source>
        <dbReference type="EMBL" id="GEX83439.1"/>
    </source>
</evidence>